<evidence type="ECO:0000256" key="3">
    <source>
        <dbReference type="ARBA" id="ARBA00009950"/>
    </source>
</evidence>
<evidence type="ECO:0000313" key="11">
    <source>
        <dbReference type="Ensembl" id="ENSPMAP00000009281.1"/>
    </source>
</evidence>
<reference evidence="11" key="2">
    <citation type="submission" date="2025-05" db="UniProtKB">
        <authorList>
            <consortium name="Ensembl"/>
        </authorList>
    </citation>
    <scope>IDENTIFICATION</scope>
</reference>
<evidence type="ECO:0000256" key="10">
    <source>
        <dbReference type="SAM" id="Phobius"/>
    </source>
</evidence>
<comment type="function">
    <text evidence="1">May function as a negative regulator of endoplasmic reticulum-stress induced autophagy.</text>
</comment>
<dbReference type="AlphaFoldDB" id="S4RVP1"/>
<sequence>MLQPKGKQGTKGQKQIVEENKETLTFYTRVIIGAIAIYVLVHLVLFYSSSTFWSWAMLLLALLAQGGCRHVMVHMAVASYSGDGVLLDGGIDLNMEQGLAEHLKDVILLTAIVQVLSCISNYFWLLWLLAPARAAQLLWVNILGPWFTAQPEQQQQEVSEKKQRKMERKQMKRF</sequence>
<feature type="transmembrane region" description="Helical" evidence="10">
    <location>
        <begin position="26"/>
        <end position="45"/>
    </location>
</feature>
<evidence type="ECO:0000256" key="6">
    <source>
        <dbReference type="ARBA" id="ARBA00022824"/>
    </source>
</evidence>
<reference evidence="13" key="1">
    <citation type="submission" date="2025-04" db="UniProtKB">
        <authorList>
            <consortium name="RefSeq"/>
        </authorList>
    </citation>
    <scope>IDENTIFICATION</scope>
    <source>
        <tissue evidence="13">Sperm</tissue>
    </source>
</reference>
<dbReference type="Proteomes" id="UP001318040">
    <property type="component" value="Chromosome 54"/>
</dbReference>
<evidence type="ECO:0000313" key="13">
    <source>
        <dbReference type="RefSeq" id="XP_032830735.1"/>
    </source>
</evidence>
<gene>
    <name evidence="11 13" type="primary">TMEM208</name>
</gene>
<dbReference type="STRING" id="7757.ENSPMAP00000009281"/>
<dbReference type="RefSeq" id="XP_032830735.1">
    <property type="nucleotide sequence ID" value="XM_032974844.1"/>
</dbReference>
<dbReference type="GeneTree" id="ENSGT00390000008139"/>
<protein>
    <recommendedName>
        <fullName evidence="4">Transmembrane protein 208</fullName>
    </recommendedName>
</protein>
<comment type="similarity">
    <text evidence="3">Belongs to the TMEM208 family.</text>
</comment>
<evidence type="ECO:0000256" key="7">
    <source>
        <dbReference type="ARBA" id="ARBA00022989"/>
    </source>
</evidence>
<dbReference type="OMA" id="PIRAGWM"/>
<accession>S4RVP1</accession>
<keyword evidence="5 10" id="KW-0812">Transmembrane</keyword>
<name>S4RVP1_PETMA</name>
<keyword evidence="7 10" id="KW-1133">Transmembrane helix</keyword>
<evidence type="ECO:0000256" key="9">
    <source>
        <dbReference type="SAM" id="MobiDB-lite"/>
    </source>
</evidence>
<dbReference type="KEGG" id="pmrn:116954260"/>
<dbReference type="PANTHER" id="PTHR13505">
    <property type="entry name" value="TRANSMEMBRANE PROTEIN 208"/>
    <property type="match status" value="1"/>
</dbReference>
<feature type="region of interest" description="Disordered" evidence="9">
    <location>
        <begin position="154"/>
        <end position="174"/>
    </location>
</feature>
<dbReference type="HOGENOM" id="CLU_094308_3_0_1"/>
<dbReference type="CTD" id="29100"/>
<dbReference type="Pfam" id="PF05620">
    <property type="entry name" value="TMEM208_SND2"/>
    <property type="match status" value="1"/>
</dbReference>
<comment type="subcellular location">
    <subcellularLocation>
        <location evidence="2">Endoplasmic reticulum membrane</location>
        <topology evidence="2">Multi-pass membrane protein</topology>
    </subcellularLocation>
</comment>
<dbReference type="GO" id="GO:0006624">
    <property type="term" value="P:vacuolar protein processing"/>
    <property type="evidence" value="ECO:0007669"/>
    <property type="project" value="TreeGrafter"/>
</dbReference>
<evidence type="ECO:0000256" key="2">
    <source>
        <dbReference type="ARBA" id="ARBA00004477"/>
    </source>
</evidence>
<keyword evidence="6" id="KW-0256">Endoplasmic reticulum</keyword>
<evidence type="ECO:0000256" key="5">
    <source>
        <dbReference type="ARBA" id="ARBA00022692"/>
    </source>
</evidence>
<evidence type="ECO:0000256" key="8">
    <source>
        <dbReference type="ARBA" id="ARBA00023136"/>
    </source>
</evidence>
<dbReference type="Ensembl" id="ENSPMAT00000009321.1">
    <property type="protein sequence ID" value="ENSPMAP00000009281.1"/>
    <property type="gene ID" value="ENSPMAG00000008428.1"/>
</dbReference>
<organism evidence="11">
    <name type="scientific">Petromyzon marinus</name>
    <name type="common">Sea lamprey</name>
    <dbReference type="NCBI Taxonomy" id="7757"/>
    <lineage>
        <taxon>Eukaryota</taxon>
        <taxon>Metazoa</taxon>
        <taxon>Chordata</taxon>
        <taxon>Craniata</taxon>
        <taxon>Vertebrata</taxon>
        <taxon>Cyclostomata</taxon>
        <taxon>Hyperoartia</taxon>
        <taxon>Petromyzontiformes</taxon>
        <taxon>Petromyzontidae</taxon>
        <taxon>Petromyzon</taxon>
    </lineage>
</organism>
<evidence type="ECO:0000256" key="4">
    <source>
        <dbReference type="ARBA" id="ARBA00015033"/>
    </source>
</evidence>
<dbReference type="GeneID" id="116954260"/>
<dbReference type="PANTHER" id="PTHR13505:SF7">
    <property type="entry name" value="TRANSMEMBRANE PROTEIN 208"/>
    <property type="match status" value="1"/>
</dbReference>
<feature type="transmembrane region" description="Helical" evidence="10">
    <location>
        <begin position="106"/>
        <end position="129"/>
    </location>
</feature>
<keyword evidence="12" id="KW-1185">Reference proteome</keyword>
<evidence type="ECO:0000256" key="1">
    <source>
        <dbReference type="ARBA" id="ARBA00003220"/>
    </source>
</evidence>
<dbReference type="GO" id="GO:0005773">
    <property type="term" value="C:vacuole"/>
    <property type="evidence" value="ECO:0007669"/>
    <property type="project" value="GOC"/>
</dbReference>
<proteinExistence type="inferred from homology"/>
<evidence type="ECO:0000313" key="12">
    <source>
        <dbReference type="Proteomes" id="UP001318040"/>
    </source>
</evidence>
<dbReference type="InterPro" id="IPR008506">
    <property type="entry name" value="SND2/TMEM208"/>
</dbReference>
<dbReference type="GO" id="GO:0005789">
    <property type="term" value="C:endoplasmic reticulum membrane"/>
    <property type="evidence" value="ECO:0007669"/>
    <property type="project" value="UniProtKB-SubCell"/>
</dbReference>
<keyword evidence="8 10" id="KW-0472">Membrane</keyword>
<feature type="compositionally biased region" description="Basic residues" evidence="9">
    <location>
        <begin position="162"/>
        <end position="174"/>
    </location>
</feature>
<dbReference type="OrthoDB" id="10012212at2759"/>